<dbReference type="Pfam" id="PF00668">
    <property type="entry name" value="Condensation"/>
    <property type="match status" value="4"/>
</dbReference>
<dbReference type="Pfam" id="PF08242">
    <property type="entry name" value="Methyltransf_12"/>
    <property type="match status" value="1"/>
</dbReference>
<gene>
    <name evidence="8" type="ORF">HDA44_000788</name>
</gene>
<name>A0A841DLY6_9ACTN</name>
<dbReference type="GO" id="GO:0043041">
    <property type="term" value="P:amino acid activation for nonribosomal peptide biosynthetic process"/>
    <property type="evidence" value="ECO:0007669"/>
    <property type="project" value="TreeGrafter"/>
</dbReference>
<keyword evidence="9" id="KW-1185">Reference proteome</keyword>
<dbReference type="GO" id="GO:0005737">
    <property type="term" value="C:cytoplasm"/>
    <property type="evidence" value="ECO:0007669"/>
    <property type="project" value="TreeGrafter"/>
</dbReference>
<keyword evidence="3" id="KW-0597">Phosphoprotein</keyword>
<dbReference type="FunFam" id="3.40.50.12780:FF:000012">
    <property type="entry name" value="Non-ribosomal peptide synthetase"/>
    <property type="match status" value="2"/>
</dbReference>
<keyword evidence="4" id="KW-0677">Repeat</keyword>
<dbReference type="Gene3D" id="1.10.1200.10">
    <property type="entry name" value="ACP-like"/>
    <property type="match status" value="2"/>
</dbReference>
<dbReference type="Proteomes" id="UP000558997">
    <property type="component" value="Unassembled WGS sequence"/>
</dbReference>
<dbReference type="Pfam" id="PF13193">
    <property type="entry name" value="AMP-binding_C"/>
    <property type="match status" value="1"/>
</dbReference>
<evidence type="ECO:0000256" key="6">
    <source>
        <dbReference type="SAM" id="MobiDB-lite"/>
    </source>
</evidence>
<dbReference type="EMBL" id="JACHNF010000001">
    <property type="protein sequence ID" value="MBB5977447.1"/>
    <property type="molecule type" value="Genomic_DNA"/>
</dbReference>
<dbReference type="PROSITE" id="PS00012">
    <property type="entry name" value="PHOSPHOPANTETHEINE"/>
    <property type="match status" value="2"/>
</dbReference>
<organism evidence="8 9">
    <name type="scientific">Kribbella solani</name>
    <dbReference type="NCBI Taxonomy" id="236067"/>
    <lineage>
        <taxon>Bacteria</taxon>
        <taxon>Bacillati</taxon>
        <taxon>Actinomycetota</taxon>
        <taxon>Actinomycetes</taxon>
        <taxon>Propionibacteriales</taxon>
        <taxon>Kribbellaceae</taxon>
        <taxon>Kribbella</taxon>
    </lineage>
</organism>
<reference evidence="8 9" key="1">
    <citation type="submission" date="2020-08" db="EMBL/GenBank/DDBJ databases">
        <title>Sequencing the genomes of 1000 actinobacteria strains.</title>
        <authorList>
            <person name="Klenk H.-P."/>
        </authorList>
    </citation>
    <scope>NUCLEOTIDE SEQUENCE [LARGE SCALE GENOMIC DNA]</scope>
    <source>
        <strain evidence="8 9">DSM 17294</strain>
    </source>
</reference>
<feature type="region of interest" description="Disordered" evidence="6">
    <location>
        <begin position="3179"/>
        <end position="3200"/>
    </location>
</feature>
<dbReference type="Gene3D" id="2.30.38.10">
    <property type="entry name" value="Luciferase, Domain 3"/>
    <property type="match status" value="2"/>
</dbReference>
<dbReference type="InterPro" id="IPR025110">
    <property type="entry name" value="AMP-bd_C"/>
</dbReference>
<dbReference type="Pfam" id="PF00550">
    <property type="entry name" value="PP-binding"/>
    <property type="match status" value="2"/>
</dbReference>
<dbReference type="SMART" id="SM00823">
    <property type="entry name" value="PKS_PP"/>
    <property type="match status" value="2"/>
</dbReference>
<evidence type="ECO:0000259" key="7">
    <source>
        <dbReference type="PROSITE" id="PS50075"/>
    </source>
</evidence>
<proteinExistence type="predicted"/>
<accession>A0A841DLY6</accession>
<dbReference type="Gene3D" id="3.30.559.30">
    <property type="entry name" value="Nonribosomal peptide synthetase, condensation domain"/>
    <property type="match status" value="4"/>
</dbReference>
<dbReference type="InterPro" id="IPR010060">
    <property type="entry name" value="NRPS_synth"/>
</dbReference>
<dbReference type="Gene3D" id="3.30.559.10">
    <property type="entry name" value="Chloramphenicol acetyltransferase-like domain"/>
    <property type="match status" value="4"/>
</dbReference>
<dbReference type="InterPro" id="IPR029063">
    <property type="entry name" value="SAM-dependent_MTases_sf"/>
</dbReference>
<keyword evidence="2" id="KW-0596">Phosphopantetheine</keyword>
<evidence type="ECO:0000256" key="4">
    <source>
        <dbReference type="ARBA" id="ARBA00022737"/>
    </source>
</evidence>
<dbReference type="InterPro" id="IPR009081">
    <property type="entry name" value="PP-bd_ACP"/>
</dbReference>
<dbReference type="Pfam" id="PF00501">
    <property type="entry name" value="AMP-binding"/>
    <property type="match status" value="2"/>
</dbReference>
<dbReference type="InterPro" id="IPR006162">
    <property type="entry name" value="Ppantetheine_attach_site"/>
</dbReference>
<dbReference type="InterPro" id="IPR045851">
    <property type="entry name" value="AMP-bd_C_sf"/>
</dbReference>
<dbReference type="CDD" id="cd12117">
    <property type="entry name" value="A_NRPS_Srf_like"/>
    <property type="match status" value="1"/>
</dbReference>
<dbReference type="SUPFAM" id="SSF52777">
    <property type="entry name" value="CoA-dependent acyltransferases"/>
    <property type="match status" value="8"/>
</dbReference>
<dbReference type="InterPro" id="IPR010071">
    <property type="entry name" value="AA_adenyl_dom"/>
</dbReference>
<feature type="domain" description="Carrier" evidence="7">
    <location>
        <begin position="1394"/>
        <end position="1469"/>
    </location>
</feature>
<evidence type="ECO:0000256" key="3">
    <source>
        <dbReference type="ARBA" id="ARBA00022553"/>
    </source>
</evidence>
<dbReference type="CDD" id="cd19531">
    <property type="entry name" value="LCL_NRPS-like"/>
    <property type="match status" value="1"/>
</dbReference>
<dbReference type="RefSeq" id="WP_184831417.1">
    <property type="nucleotide sequence ID" value="NZ_BAAAVN010000014.1"/>
</dbReference>
<dbReference type="CDD" id="cd19543">
    <property type="entry name" value="DCL_NRPS"/>
    <property type="match status" value="1"/>
</dbReference>
<dbReference type="NCBIfam" id="TIGR01720">
    <property type="entry name" value="NRPS-para261"/>
    <property type="match status" value="1"/>
</dbReference>
<comment type="cofactor">
    <cofactor evidence="1">
        <name>pantetheine 4'-phosphate</name>
        <dbReference type="ChEBI" id="CHEBI:47942"/>
    </cofactor>
</comment>
<keyword evidence="5" id="KW-0045">Antibiotic biosynthesis</keyword>
<dbReference type="PROSITE" id="PS50075">
    <property type="entry name" value="CARRIER"/>
    <property type="match status" value="2"/>
</dbReference>
<evidence type="ECO:0000313" key="9">
    <source>
        <dbReference type="Proteomes" id="UP000558997"/>
    </source>
</evidence>
<dbReference type="FunFam" id="3.40.50.980:FF:000001">
    <property type="entry name" value="Non-ribosomal peptide synthetase"/>
    <property type="match status" value="2"/>
</dbReference>
<comment type="caution">
    <text evidence="8">The sequence shown here is derived from an EMBL/GenBank/DDBJ whole genome shotgun (WGS) entry which is preliminary data.</text>
</comment>
<dbReference type="InterPro" id="IPR000873">
    <property type="entry name" value="AMP-dep_synth/lig_dom"/>
</dbReference>
<dbReference type="GO" id="GO:0017000">
    <property type="term" value="P:antibiotic biosynthetic process"/>
    <property type="evidence" value="ECO:0007669"/>
    <property type="project" value="UniProtKB-KW"/>
</dbReference>
<sequence length="3462" mass="383598">MHTHDASTYPLTPAQQGILFQSRHGGRTGLYHVQNVYDLAGDLDLGAFRDSWAYAMRRHAALRTGFHAPAGDEPRHLVGNSDTVPLEQVDLRTLDPEQQARALAARLKLDHEQRFVLSKAPLWRVHVARLDDARWQVLWSLHYALLDGTSQAIVIRDVEQAYAQLTAGETVHEQQVTQFRDYVDWTTHQDHKDAESFWRKELQAAIAASPLPFELKPGTGEAPTSAAYAQQAVVLDDGETTALRAVAQRHELTLRTIVQGVWATLLSCYQSTGDVIFGVTSPGRSAALSGIKDLAGLLVNTLPLRMAVPPSMGWTEWMRGLQQRYEEAQRHEYAPLLQIQQWSGIGPGEELFQTVVTVEEAQTDGRLVKCWEESHAAYPLSIVATTGDRLTLTVHYDTARFDSPTIARLTGHLRQLMAELVGKPQALLGELTLLTPAESTEIVRKWNDTDTPYSQQLCIQQLFEQRVEKAPEATALLFEDEVWTYRQVNERANQVAHHLKELGLGRGDQIAIVMERSAEMVPALLGILKVGATYVPLDANAPVKRWHWILDSLRIKCLLTQEVLVPRIRSADPLPDLAHVVCVDSAAVLDRMPVGNLPLRGRPEDIAYIIFTSGSTGSPKGVSVAHFPAVNLIEWVNNTFSVGAGDRILFITALTFDLSVYDVFGILAAGGSIRIATGEDVQEPANLLAYLTGEPITFWDSAPAALMQMVPFLPTDDDGSIQPASPALRLVFMSGDWIPVQSPELLKAAFPNVNVIGLGGATEATVWSNFFPIDVVDPAWSSIPYGKPIQNARYYVLDRSLRPCPLDVPGDLYIGGPCLSDGYANEPELTASKYLASPFATVPGERIYRTGDLARWRPDGNLEFLGRTDFQVKIRGYRIELGEIDSLLTEHPVVQDAATVVREDETGNRSLVSYLVPHPQRARSVVQRQTDSLAERRVDRWREVYDAFDPAAGLSSEDGNDFSGWNSSYTGQAIPVEQMRAWQETTVALIRRYEPQTVLEIGCGTGLLLLPLAEHCERYYGTDFSASALDAVRSRLGVDRAERVVLHRCEADDLAGLAVEPVDTVVINSVIQYFPGADYLRRVLDGALDRVSDGGRIVVGDVRSFPLLETFHASVEISRAPGSTTRQQLRQRVQHRVQQEEELTVAPAFFRAWAADSGRVSRVEVRPHATRDANEMAMFRYQVVLHVGGLGDGAGTAAPEVDWSDEQLTLDELCTRLTTDQPARLRLLNVPNARVEEAVSTLRWLKGGSGLETVEAWRAQTFEPKGVEPEELREALAALGYTCAVDWSRHGADGSYAVLISRGADDFTAAELVVPGSAADDWVGFANEPLKGEIQQLLLPQLKTYLEERLPGYMVPSELVALDALPVTASGKLDRNALLLPRTPAVAESATLVPARNTTEALLVSIWERILARSPIGVLDNFFDLGGHSLLAVQLVTKIRQVFGLELPVRLLFDLPTIAEVALELQQRQVAALPVPTRPLVATPRGGPLPATFDQQRLFFIDRLSPGTTSYTVNWLIPLPTYIEPAIVSNALHELINRHEPLRTTFREADGQVWQVIAPDSPIALPEVDLSALPEEECEQRAKAEIRQWWDQPFDLSAGPLLRAELIKLSGTDQVVVLSAHHTVFDGYSIGVFGQEFLQLCRALADEVPAALQPLEVQYADYAVWQQHWLQEDLLDFHLDYWKAQLADAPELLTLPTDFPRPDEQRFTGEFLNRQLSAELTEQLAQLSREHQVTQYITMLSSFAVLLSRYSGQDVVVIGVPIADRYRAELQPMVGFLVSTVALCVDLRGNPSFEDVLDQVRRKLFDAQSHQDIPFERLVEALRPVRDLGHNPVFQVMFADESLPMLDHASALAQPKPWMRELAEQGMSVGVSRFDLTLMIQSAPEGLRFGFEYSTDLFAEPTVARMADHFELLLQSVLTHPEGRVQHLPMIDDAERRQLTAAAQGTRTEVTVKPVHQLFQDLAEQRPDQVAVTFGDHQVTYEALEQHSNQLAQLLLGCGVGRESLVGLCISRSVELIVATLAVLKAGGAYVPLDPSYPRDRLAYLVDDAAMSVVLAQQSAVDVLPESDATTVTVEDAWAELAQLPATPPALDSTTDDLAYVMYTSGSTGRPKGVAVTHADVAYLAMDSRFEKHECVLLHSPQAFDASTYELWAPLLSGGRVVLAPPGAISPEVLRELVPTYAISAAWLTAALFHLFAEEDPGCMSGLAELWAGGDAVQADAVRRVRAACPGLTIVDGYGPTETTTFATSYRIAPTDDVPSLIPIGRPLDNMAGLVLDAGMEPVPVGVAGELYLGGAGLARGYLRRPDLTAERFVANPFGSDGAGGAGSTGGAGGRLYRTGDLARLRVDGTIELLGRADDQVKIRGFRVEPGEIEATLAQHPDVRECAVLVHGNSKRLVAYVRPRDTLVVEDLQSFLSERLPDYMVPGVYVPVPSLPLSPNGKVDRKALAEVPWEDHSASGREYVAPRTAVERQLARIWQGVLGARRPIGLHDSFFALGGDSILSLQVVFRARQVGLHFAVKHLFQYQTIAELAPIAQQQQAPDLQAEQGLVTGPAELTPVQRWFFEQNLTNPDHFNQSVLIDVPAEADWDRVLRQLLAHHDALRTRFQYDGTEWRAEIAGLPDAVPFEVHQLGDLPEIAARVQADLDLADAPLVRAVLFTGEQSKLLLVVHHLVVDVVSWRIIVEDLHTLLRDEPLPPKTTSWPQWGSRLGQAVVPGELAYWNEQATPTRPIPLDRPADDNSIGHSSVYEAVLGVDETDALLHDVPATFNTQINDVLLTAVAAAIGAWTHDDHVRIDLEGHGREDLFADVDVTRTVGWFTTISPVRLPVPSDLTQGLKQIKEQLHDRPRRGIGYGLLAYGTDFDRQAPAQISFNHLGQFEHALGSAGPDWDADNQRPYLIDIVSHLRDGQLHVEWTYSQAHDERTIKRVAEQTLDTLRQLAAEANRAEVNGYSPSDLPLSGLSQTGIDSLCNELRAHPRWAAARRPLEDCYPQTPIQQGLWFQSQIAEGEGVYHVQLILRFDHPNLDVAAFRQSWSQVMRRHPILRTSFSGADADQPLQLVWDALDVPLRTEDWRTDNQLTHYLEQDRARAFVPEDAPQWRLLLARTGESSYQLVWSAHHAILDGWSIHLILNDVAHYYEANRTGERPATPPYRDYVAWLQEQDLQEAEAYWRQALEELQPPTPLSAEPRTTGAGQARADRQLSPALTAELREFAHRHQLTLNTVLQGAWALLLSRQTNSTDVTFGTITSGRPPHLPSVENMVGLFINTLPLRIRTPHQSGVLDWLHQLQQRNVHMRQYDYTPLNQIQQWAALPTGTPLFDTLFVFENYPVGRDDAASLQFELVDSEERSNYPLALVVAVEEAVALSAQYDAGYFDERTVSRLLAQFEQICTQLVRQPGIRLGEITVLTDEERRRVLEQGETDGTDLTTFLDGIASGEERFILEQLLAEVQASTDREESDNE</sequence>
<dbReference type="InterPro" id="IPR020845">
    <property type="entry name" value="AMP-binding_CS"/>
</dbReference>
<dbReference type="Gene3D" id="3.30.300.30">
    <property type="match status" value="3"/>
</dbReference>
<protein>
    <submittedName>
        <fullName evidence="8">Amino acid adenylation domain-containing protein/non-ribosomal peptide synthase protein (TIGR01720 family)</fullName>
    </submittedName>
</protein>
<dbReference type="PANTHER" id="PTHR45527">
    <property type="entry name" value="NONRIBOSOMAL PEPTIDE SYNTHETASE"/>
    <property type="match status" value="1"/>
</dbReference>
<evidence type="ECO:0000256" key="2">
    <source>
        <dbReference type="ARBA" id="ARBA00022450"/>
    </source>
</evidence>
<dbReference type="SUPFAM" id="SSF56801">
    <property type="entry name" value="Acetyl-CoA synthetase-like"/>
    <property type="match status" value="2"/>
</dbReference>
<dbReference type="InterPro" id="IPR020806">
    <property type="entry name" value="PKS_PP-bd"/>
</dbReference>
<dbReference type="NCBIfam" id="TIGR01733">
    <property type="entry name" value="AA-adenyl-dom"/>
    <property type="match status" value="2"/>
</dbReference>
<feature type="domain" description="Carrier" evidence="7">
    <location>
        <begin position="2465"/>
        <end position="2540"/>
    </location>
</feature>
<evidence type="ECO:0000256" key="5">
    <source>
        <dbReference type="ARBA" id="ARBA00023194"/>
    </source>
</evidence>
<dbReference type="SUPFAM" id="SSF53335">
    <property type="entry name" value="S-adenosyl-L-methionine-dependent methyltransferases"/>
    <property type="match status" value="1"/>
</dbReference>
<dbReference type="GO" id="GO:0008610">
    <property type="term" value="P:lipid biosynthetic process"/>
    <property type="evidence" value="ECO:0007669"/>
    <property type="project" value="UniProtKB-ARBA"/>
</dbReference>
<dbReference type="InterPro" id="IPR036736">
    <property type="entry name" value="ACP-like_sf"/>
</dbReference>
<dbReference type="GO" id="GO:0031177">
    <property type="term" value="F:phosphopantetheine binding"/>
    <property type="evidence" value="ECO:0007669"/>
    <property type="project" value="InterPro"/>
</dbReference>
<dbReference type="InterPro" id="IPR023213">
    <property type="entry name" value="CAT-like_dom_sf"/>
</dbReference>
<dbReference type="CDD" id="cd02440">
    <property type="entry name" value="AdoMet_MTases"/>
    <property type="match status" value="1"/>
</dbReference>
<dbReference type="Gene3D" id="3.40.50.980">
    <property type="match status" value="4"/>
</dbReference>
<dbReference type="Gene3D" id="3.40.50.150">
    <property type="entry name" value="Vaccinia Virus protein VP39"/>
    <property type="match status" value="1"/>
</dbReference>
<evidence type="ECO:0000313" key="8">
    <source>
        <dbReference type="EMBL" id="MBB5977447.1"/>
    </source>
</evidence>
<dbReference type="InterPro" id="IPR013217">
    <property type="entry name" value="Methyltransf_12"/>
</dbReference>
<evidence type="ECO:0000256" key="1">
    <source>
        <dbReference type="ARBA" id="ARBA00001957"/>
    </source>
</evidence>
<dbReference type="PANTHER" id="PTHR45527:SF1">
    <property type="entry name" value="FATTY ACID SYNTHASE"/>
    <property type="match status" value="1"/>
</dbReference>
<dbReference type="FunFam" id="1.10.1200.10:FF:000005">
    <property type="entry name" value="Nonribosomal peptide synthetase 1"/>
    <property type="match status" value="2"/>
</dbReference>
<dbReference type="SUPFAM" id="SSF47336">
    <property type="entry name" value="ACP-like"/>
    <property type="match status" value="2"/>
</dbReference>
<dbReference type="InterPro" id="IPR001242">
    <property type="entry name" value="Condensation_dom"/>
</dbReference>
<dbReference type="PROSITE" id="PS00455">
    <property type="entry name" value="AMP_BINDING"/>
    <property type="match status" value="2"/>
</dbReference>
<dbReference type="GO" id="GO:0009403">
    <property type="term" value="P:toxin biosynthetic process"/>
    <property type="evidence" value="ECO:0007669"/>
    <property type="project" value="UniProtKB-ARBA"/>
</dbReference>
<dbReference type="GO" id="GO:0003824">
    <property type="term" value="F:catalytic activity"/>
    <property type="evidence" value="ECO:0007669"/>
    <property type="project" value="InterPro"/>
</dbReference>